<evidence type="ECO:0000259" key="8">
    <source>
        <dbReference type="PROSITE" id="PS50983"/>
    </source>
</evidence>
<accession>A0A934I119</accession>
<feature type="region of interest" description="Disordered" evidence="6">
    <location>
        <begin position="22"/>
        <end position="52"/>
    </location>
</feature>
<dbReference type="PROSITE" id="PS50983">
    <property type="entry name" value="FE_B12_PBP"/>
    <property type="match status" value="1"/>
</dbReference>
<keyword evidence="10" id="KW-1185">Reference proteome</keyword>
<dbReference type="NCBIfam" id="NF008200">
    <property type="entry name" value="PRK10957.1"/>
    <property type="match status" value="1"/>
</dbReference>
<evidence type="ECO:0000256" key="2">
    <source>
        <dbReference type="ARBA" id="ARBA00008814"/>
    </source>
</evidence>
<dbReference type="RefSeq" id="WP_198739290.1">
    <property type="nucleotide sequence ID" value="NZ_JAEIOS010000015.1"/>
</dbReference>
<dbReference type="InterPro" id="IPR051313">
    <property type="entry name" value="Bact_iron-sidero_bind"/>
</dbReference>
<evidence type="ECO:0000256" key="7">
    <source>
        <dbReference type="SAM" id="SignalP"/>
    </source>
</evidence>
<gene>
    <name evidence="9" type="primary">fepB</name>
    <name evidence="9" type="ORF">JDV75_11015</name>
</gene>
<comment type="subcellular location">
    <subcellularLocation>
        <location evidence="1">Cell envelope</location>
    </subcellularLocation>
</comment>
<dbReference type="PROSITE" id="PS51257">
    <property type="entry name" value="PROKAR_LIPOPROTEIN"/>
    <property type="match status" value="1"/>
</dbReference>
<dbReference type="EMBL" id="JAEIOS010000015">
    <property type="protein sequence ID" value="MBI8990282.1"/>
    <property type="molecule type" value="Genomic_DNA"/>
</dbReference>
<evidence type="ECO:0000256" key="5">
    <source>
        <dbReference type="SAM" id="Coils"/>
    </source>
</evidence>
<evidence type="ECO:0000256" key="3">
    <source>
        <dbReference type="ARBA" id="ARBA00022448"/>
    </source>
</evidence>
<keyword evidence="4 7" id="KW-0732">Signal</keyword>
<feature type="signal peptide" evidence="7">
    <location>
        <begin position="1"/>
        <end position="24"/>
    </location>
</feature>
<dbReference type="SUPFAM" id="SSF53807">
    <property type="entry name" value="Helical backbone' metal receptor"/>
    <property type="match status" value="1"/>
</dbReference>
<evidence type="ECO:0000313" key="10">
    <source>
        <dbReference type="Proteomes" id="UP000645966"/>
    </source>
</evidence>
<comment type="similarity">
    <text evidence="2">Belongs to the bacterial solute-binding protein 8 family.</text>
</comment>
<feature type="coiled-coil region" evidence="5">
    <location>
        <begin position="188"/>
        <end position="215"/>
    </location>
</feature>
<dbReference type="GO" id="GO:0030288">
    <property type="term" value="C:outer membrane-bounded periplasmic space"/>
    <property type="evidence" value="ECO:0007669"/>
    <property type="project" value="TreeGrafter"/>
</dbReference>
<feature type="chain" id="PRO_5039586011" evidence="7">
    <location>
        <begin position="25"/>
        <end position="346"/>
    </location>
</feature>
<proteinExistence type="inferred from homology"/>
<dbReference type="AlphaFoldDB" id="A0A934I119"/>
<evidence type="ECO:0000313" key="9">
    <source>
        <dbReference type="EMBL" id="MBI8990282.1"/>
    </source>
</evidence>
<sequence length="346" mass="36381">MARHATTVLTVAALGVATMTGCSGGDGATTPDTTSTASGTTDSAGGSGAPTAETAAVFPRTVTDAKGEVTIEEKPQRIVSTSPSMTGTLLALGVPVVATAAAPVTDLTDDDGFFMQWAEVAHERGVEVAYPRLDINLDAVDSFSPDLIIGSVVGGDAVNDEYAQLQDITTTVMVDYIDMSWQEQTRMLGEATGTEEKAEELIADYEEKVKRAAAEITPPTQPAIVGFYRAAEGLAVPGPDTQHGQILQDLGITVTDVPEETSTQVRPDMRMVSRENMAAALADVGSVFLMQTGTESPVTAFAGDPLVSTVPAVEKENVFVFGEYSWRLDYYSALLTVDSLVEQLTG</sequence>
<dbReference type="PANTHER" id="PTHR30532">
    <property type="entry name" value="IRON III DICITRATE-BINDING PERIPLASMIC PROTEIN"/>
    <property type="match status" value="1"/>
</dbReference>
<dbReference type="Pfam" id="PF01497">
    <property type="entry name" value="Peripla_BP_2"/>
    <property type="match status" value="1"/>
</dbReference>
<dbReference type="Gene3D" id="3.40.50.1980">
    <property type="entry name" value="Nitrogenase molybdenum iron protein domain"/>
    <property type="match status" value="2"/>
</dbReference>
<dbReference type="InterPro" id="IPR002491">
    <property type="entry name" value="ABC_transptr_periplasmic_BD"/>
</dbReference>
<dbReference type="CDD" id="cd01146">
    <property type="entry name" value="FhuD"/>
    <property type="match status" value="1"/>
</dbReference>
<keyword evidence="5" id="KW-0175">Coiled coil</keyword>
<evidence type="ECO:0000256" key="4">
    <source>
        <dbReference type="ARBA" id="ARBA00022729"/>
    </source>
</evidence>
<dbReference type="GO" id="GO:1901678">
    <property type="term" value="P:iron coordination entity transport"/>
    <property type="evidence" value="ECO:0007669"/>
    <property type="project" value="UniProtKB-ARBA"/>
</dbReference>
<evidence type="ECO:0000256" key="1">
    <source>
        <dbReference type="ARBA" id="ARBA00004196"/>
    </source>
</evidence>
<protein>
    <submittedName>
        <fullName evidence="9">Fe2+-enterobactin ABC transporter substrate-binding protein</fullName>
    </submittedName>
</protein>
<name>A0A934I119_9CORY</name>
<feature type="compositionally biased region" description="Low complexity" evidence="6">
    <location>
        <begin position="28"/>
        <end position="52"/>
    </location>
</feature>
<reference evidence="9" key="1">
    <citation type="submission" date="2020-12" db="EMBL/GenBank/DDBJ databases">
        <title>Genome public.</title>
        <authorList>
            <person name="Sun Q."/>
        </authorList>
    </citation>
    <scope>NUCLEOTIDE SEQUENCE</scope>
    <source>
        <strain evidence="9">CCM 8863</strain>
    </source>
</reference>
<organism evidence="9 10">
    <name type="scientific">Corynebacterium meridianum</name>
    <dbReference type="NCBI Taxonomy" id="2765363"/>
    <lineage>
        <taxon>Bacteria</taxon>
        <taxon>Bacillati</taxon>
        <taxon>Actinomycetota</taxon>
        <taxon>Actinomycetes</taxon>
        <taxon>Mycobacteriales</taxon>
        <taxon>Corynebacteriaceae</taxon>
        <taxon>Corynebacterium</taxon>
    </lineage>
</organism>
<comment type="caution">
    <text evidence="9">The sequence shown here is derived from an EMBL/GenBank/DDBJ whole genome shotgun (WGS) entry which is preliminary data.</text>
</comment>
<feature type="domain" description="Fe/B12 periplasmic-binding" evidence="8">
    <location>
        <begin position="77"/>
        <end position="346"/>
    </location>
</feature>
<dbReference type="Proteomes" id="UP000645966">
    <property type="component" value="Unassembled WGS sequence"/>
</dbReference>
<evidence type="ECO:0000256" key="6">
    <source>
        <dbReference type="SAM" id="MobiDB-lite"/>
    </source>
</evidence>
<keyword evidence="3" id="KW-0813">Transport</keyword>
<dbReference type="PANTHER" id="PTHR30532:SF24">
    <property type="entry name" value="FERRIC ENTEROBACTIN-BINDING PERIPLASMIC PROTEIN FEPB"/>
    <property type="match status" value="1"/>
</dbReference>